<keyword evidence="8 17" id="KW-0472">Membrane</keyword>
<keyword evidence="5" id="KW-0133">Cell shape</keyword>
<dbReference type="EC" id="2.4.99.28" evidence="14"/>
<sequence>MFFVLIMPDLGNALICLFLIFVIIFSSGIKPIAAFLIILASVSAYISLPLILNILPQGFLKHNYQALRLLVFLRPWDYTRGASLQLVHSFYAVAHGGLFGVGLGNSIEKMGYLPEANTDFIMAILVEELGTISLAIIIGILLILIGRIFYLAFQVNDNYQRLVLYGIGSYFFVQALVNLGGIIGSLPMTGVTFPFISYGGSSALISSTAIGIVF</sequence>
<evidence type="ECO:0000256" key="6">
    <source>
        <dbReference type="ARBA" id="ARBA00022984"/>
    </source>
</evidence>
<evidence type="ECO:0000256" key="10">
    <source>
        <dbReference type="ARBA" id="ARBA00033270"/>
    </source>
</evidence>
<feature type="transmembrane region" description="Helical" evidence="17">
    <location>
        <begin position="32"/>
        <end position="55"/>
    </location>
</feature>
<evidence type="ECO:0000256" key="14">
    <source>
        <dbReference type="ARBA" id="ARBA00044770"/>
    </source>
</evidence>
<evidence type="ECO:0000256" key="4">
    <source>
        <dbReference type="ARBA" id="ARBA00022692"/>
    </source>
</evidence>
<evidence type="ECO:0000313" key="19">
    <source>
        <dbReference type="Proteomes" id="UP000030023"/>
    </source>
</evidence>
<evidence type="ECO:0000313" key="18">
    <source>
        <dbReference type="EMBL" id="KGO25031.1"/>
    </source>
</evidence>
<keyword evidence="3" id="KW-0808">Transferase</keyword>
<evidence type="ECO:0000256" key="5">
    <source>
        <dbReference type="ARBA" id="ARBA00022960"/>
    </source>
</evidence>
<evidence type="ECO:0000256" key="3">
    <source>
        <dbReference type="ARBA" id="ARBA00022679"/>
    </source>
</evidence>
<feature type="transmembrane region" description="Helical" evidence="17">
    <location>
        <begin position="129"/>
        <end position="150"/>
    </location>
</feature>
<accession>A0ABR4XP88</accession>
<feature type="transmembrane region" description="Helical" evidence="17">
    <location>
        <begin position="6"/>
        <end position="25"/>
    </location>
</feature>
<feature type="transmembrane region" description="Helical" evidence="17">
    <location>
        <begin position="195"/>
        <end position="213"/>
    </location>
</feature>
<dbReference type="Pfam" id="PF01098">
    <property type="entry name" value="FTSW_RODA_SPOVE"/>
    <property type="match status" value="1"/>
</dbReference>
<evidence type="ECO:0000256" key="11">
    <source>
        <dbReference type="ARBA" id="ARBA00038053"/>
    </source>
</evidence>
<comment type="function">
    <text evidence="16">Peptidoglycan polymerase that is essential for cell division.</text>
</comment>
<gene>
    <name evidence="18" type="ORF">Q757_08380</name>
</gene>
<comment type="catalytic activity">
    <reaction evidence="15">
        <text>[GlcNAc-(1-&gt;4)-Mur2Ac(oyl-L-Ala-gamma-D-Glu-L-Lys-D-Ala-D-Ala)](n)-di-trans,octa-cis-undecaprenyl diphosphate + beta-D-GlcNAc-(1-&gt;4)-Mur2Ac(oyl-L-Ala-gamma-D-Glu-L-Lys-D-Ala-D-Ala)-di-trans,octa-cis-undecaprenyl diphosphate = [GlcNAc-(1-&gt;4)-Mur2Ac(oyl-L-Ala-gamma-D-Glu-L-Lys-D-Ala-D-Ala)](n+1)-di-trans,octa-cis-undecaprenyl diphosphate + di-trans,octa-cis-undecaprenyl diphosphate + H(+)</text>
        <dbReference type="Rhea" id="RHEA:23708"/>
        <dbReference type="Rhea" id="RHEA-COMP:9602"/>
        <dbReference type="Rhea" id="RHEA-COMP:9603"/>
        <dbReference type="ChEBI" id="CHEBI:15378"/>
        <dbReference type="ChEBI" id="CHEBI:58405"/>
        <dbReference type="ChEBI" id="CHEBI:60033"/>
        <dbReference type="ChEBI" id="CHEBI:78435"/>
        <dbReference type="EC" id="2.4.99.28"/>
    </reaction>
</comment>
<evidence type="ECO:0000256" key="17">
    <source>
        <dbReference type="SAM" id="Phobius"/>
    </source>
</evidence>
<name>A0ABR4XP88_9LACO</name>
<proteinExistence type="inferred from homology"/>
<keyword evidence="4 17" id="KW-0812">Transmembrane</keyword>
<evidence type="ECO:0000256" key="1">
    <source>
        <dbReference type="ARBA" id="ARBA00004141"/>
    </source>
</evidence>
<dbReference type="EMBL" id="AXCV01000467">
    <property type="protein sequence ID" value="KGO25031.1"/>
    <property type="molecule type" value="Genomic_DNA"/>
</dbReference>
<evidence type="ECO:0000256" key="8">
    <source>
        <dbReference type="ARBA" id="ARBA00023136"/>
    </source>
</evidence>
<keyword evidence="2" id="KW-0328">Glycosyltransferase</keyword>
<keyword evidence="19" id="KW-1185">Reference proteome</keyword>
<reference evidence="18 19" key="1">
    <citation type="journal article" date="2014" name="Antonie Van Leeuwenhoek">
        <title>Oenococcus alcoholitolerans sp. nov., a lactic acid bacteria isolated from cachaca and ethanol fermentation processes.</title>
        <authorList>
            <person name="Badotti F."/>
            <person name="Moreira A.P."/>
            <person name="Tonon L.A."/>
            <person name="de Lucena B.T."/>
            <person name="Gomes Fde C."/>
            <person name="Kruger R."/>
            <person name="Thompson C.C."/>
            <person name="de Morais M.A.Jr."/>
            <person name="Rosa C.A."/>
            <person name="Thompson F.L."/>
        </authorList>
    </citation>
    <scope>NUCLEOTIDE SEQUENCE [LARGE SCALE GENOMIC DNA]</scope>
    <source>
        <strain evidence="18 19">UFRJ-M7.2.18</strain>
    </source>
</reference>
<dbReference type="PANTHER" id="PTHR30474:SF2">
    <property type="entry name" value="PEPTIDOGLYCAN GLYCOSYLTRANSFERASE FTSW-RELATED"/>
    <property type="match status" value="1"/>
</dbReference>
<keyword evidence="6" id="KW-0573">Peptidoglycan synthesis</keyword>
<comment type="similarity">
    <text evidence="11">Belongs to the SEDS family. FtsW subfamily.</text>
</comment>
<dbReference type="Proteomes" id="UP000030023">
    <property type="component" value="Unassembled WGS sequence"/>
</dbReference>
<comment type="caution">
    <text evidence="18">The sequence shown here is derived from an EMBL/GenBank/DDBJ whole genome shotgun (WGS) entry which is preliminary data.</text>
</comment>
<organism evidence="18 19">
    <name type="scientific">Oenococcus alcoholitolerans</name>
    <dbReference type="NCBI Taxonomy" id="931074"/>
    <lineage>
        <taxon>Bacteria</taxon>
        <taxon>Bacillati</taxon>
        <taxon>Bacillota</taxon>
        <taxon>Bacilli</taxon>
        <taxon>Lactobacillales</taxon>
        <taxon>Lactobacillaceae</taxon>
        <taxon>Oenococcus</taxon>
    </lineage>
</organism>
<comment type="subcellular location">
    <subcellularLocation>
        <location evidence="1">Membrane</location>
        <topology evidence="1">Multi-pass membrane protein</topology>
    </subcellularLocation>
</comment>
<evidence type="ECO:0000256" key="2">
    <source>
        <dbReference type="ARBA" id="ARBA00022676"/>
    </source>
</evidence>
<dbReference type="PANTHER" id="PTHR30474">
    <property type="entry name" value="CELL CYCLE PROTEIN"/>
    <property type="match status" value="1"/>
</dbReference>
<evidence type="ECO:0000256" key="7">
    <source>
        <dbReference type="ARBA" id="ARBA00022989"/>
    </source>
</evidence>
<evidence type="ECO:0000256" key="15">
    <source>
        <dbReference type="ARBA" id="ARBA00049902"/>
    </source>
</evidence>
<protein>
    <recommendedName>
        <fullName evidence="12">Probable peptidoglycan glycosyltransferase FtsW</fullName>
        <ecNumber evidence="14">2.4.99.28</ecNumber>
    </recommendedName>
    <alternativeName>
        <fullName evidence="13">Cell division protein FtsW</fullName>
    </alternativeName>
    <alternativeName>
        <fullName evidence="10">Cell wall polymerase</fullName>
    </alternativeName>
    <alternativeName>
        <fullName evidence="9">Peptidoglycan polymerase</fullName>
    </alternativeName>
</protein>
<evidence type="ECO:0000256" key="12">
    <source>
        <dbReference type="ARBA" id="ARBA00041185"/>
    </source>
</evidence>
<evidence type="ECO:0000256" key="16">
    <source>
        <dbReference type="ARBA" id="ARBA00049966"/>
    </source>
</evidence>
<evidence type="ECO:0000256" key="9">
    <source>
        <dbReference type="ARBA" id="ARBA00032370"/>
    </source>
</evidence>
<keyword evidence="7 17" id="KW-1133">Transmembrane helix</keyword>
<feature type="transmembrane region" description="Helical" evidence="17">
    <location>
        <begin position="162"/>
        <end position="183"/>
    </location>
</feature>
<dbReference type="InterPro" id="IPR001182">
    <property type="entry name" value="FtsW/RodA"/>
</dbReference>
<evidence type="ECO:0000256" key="13">
    <source>
        <dbReference type="ARBA" id="ARBA00041418"/>
    </source>
</evidence>